<gene>
    <name evidence="3" type="primary">jg5042</name>
    <name evidence="3" type="ORF">PAEG_LOCUS24729</name>
</gene>
<evidence type="ECO:0000313" key="3">
    <source>
        <dbReference type="EMBL" id="CAH2264980.1"/>
    </source>
</evidence>
<keyword evidence="2" id="KW-1133">Transmembrane helix</keyword>
<reference evidence="3" key="1">
    <citation type="submission" date="2022-03" db="EMBL/GenBank/DDBJ databases">
        <authorList>
            <person name="Lindestad O."/>
        </authorList>
    </citation>
    <scope>NUCLEOTIDE SEQUENCE</scope>
</reference>
<protein>
    <submittedName>
        <fullName evidence="3">Jg5042 protein</fullName>
    </submittedName>
</protein>
<feature type="transmembrane region" description="Helical" evidence="2">
    <location>
        <begin position="21"/>
        <end position="41"/>
    </location>
</feature>
<feature type="region of interest" description="Disordered" evidence="1">
    <location>
        <begin position="52"/>
        <end position="78"/>
    </location>
</feature>
<sequence>MIAVKLRRRGVAVARRRRSPVAVRIMVIFIDVLLNDHLILLQYQEQLANESVGESKPARAGGGTIPTRRQNDAGGCEPPAGPLLASMYTRVHHYGTINIYLY</sequence>
<organism evidence="3 4">
    <name type="scientific">Pararge aegeria aegeria</name>
    <dbReference type="NCBI Taxonomy" id="348720"/>
    <lineage>
        <taxon>Eukaryota</taxon>
        <taxon>Metazoa</taxon>
        <taxon>Ecdysozoa</taxon>
        <taxon>Arthropoda</taxon>
        <taxon>Hexapoda</taxon>
        <taxon>Insecta</taxon>
        <taxon>Pterygota</taxon>
        <taxon>Neoptera</taxon>
        <taxon>Endopterygota</taxon>
        <taxon>Lepidoptera</taxon>
        <taxon>Glossata</taxon>
        <taxon>Ditrysia</taxon>
        <taxon>Papilionoidea</taxon>
        <taxon>Nymphalidae</taxon>
        <taxon>Satyrinae</taxon>
        <taxon>Satyrini</taxon>
        <taxon>Parargina</taxon>
        <taxon>Pararge</taxon>
    </lineage>
</organism>
<dbReference type="AlphaFoldDB" id="A0A8S4SHL9"/>
<accession>A0A8S4SHL9</accession>
<dbReference type="Proteomes" id="UP000838756">
    <property type="component" value="Unassembled WGS sequence"/>
</dbReference>
<name>A0A8S4SHL9_9NEOP</name>
<comment type="caution">
    <text evidence="3">The sequence shown here is derived from an EMBL/GenBank/DDBJ whole genome shotgun (WGS) entry which is preliminary data.</text>
</comment>
<evidence type="ECO:0000256" key="1">
    <source>
        <dbReference type="SAM" id="MobiDB-lite"/>
    </source>
</evidence>
<keyword evidence="2" id="KW-0812">Transmembrane</keyword>
<keyword evidence="2" id="KW-0472">Membrane</keyword>
<proteinExistence type="predicted"/>
<dbReference type="EMBL" id="CAKXAJ010026267">
    <property type="protein sequence ID" value="CAH2264980.1"/>
    <property type="molecule type" value="Genomic_DNA"/>
</dbReference>
<evidence type="ECO:0000256" key="2">
    <source>
        <dbReference type="SAM" id="Phobius"/>
    </source>
</evidence>
<evidence type="ECO:0000313" key="4">
    <source>
        <dbReference type="Proteomes" id="UP000838756"/>
    </source>
</evidence>
<keyword evidence="4" id="KW-1185">Reference proteome</keyword>